<evidence type="ECO:0000256" key="7">
    <source>
        <dbReference type="ARBA" id="ARBA00022842"/>
    </source>
</evidence>
<evidence type="ECO:0000256" key="1">
    <source>
        <dbReference type="ARBA" id="ARBA00005171"/>
    </source>
</evidence>
<dbReference type="FunFam" id="3.40.50.880:FF:000002">
    <property type="entry name" value="CTP synthase"/>
    <property type="match status" value="1"/>
</dbReference>
<feature type="binding site" evidence="11">
    <location>
        <position position="145"/>
    </location>
    <ligand>
        <name>Mg(2+)</name>
        <dbReference type="ChEBI" id="CHEBI:18420"/>
    </ligand>
</feature>
<evidence type="ECO:0000259" key="13">
    <source>
        <dbReference type="Pfam" id="PF06418"/>
    </source>
</evidence>
<feature type="binding site" evidence="11">
    <location>
        <position position="75"/>
    </location>
    <ligand>
        <name>Mg(2+)</name>
        <dbReference type="ChEBI" id="CHEBI:18420"/>
    </ligand>
</feature>
<dbReference type="InterPro" id="IPR004468">
    <property type="entry name" value="CTP_synthase"/>
</dbReference>
<comment type="catalytic activity">
    <reaction evidence="11">
        <text>L-glutamine + H2O = L-glutamate + NH4(+)</text>
        <dbReference type="Rhea" id="RHEA:15889"/>
        <dbReference type="ChEBI" id="CHEBI:15377"/>
        <dbReference type="ChEBI" id="CHEBI:28938"/>
        <dbReference type="ChEBI" id="CHEBI:29985"/>
        <dbReference type="ChEBI" id="CHEBI:58359"/>
    </reaction>
</comment>
<dbReference type="Gene3D" id="3.40.50.880">
    <property type="match status" value="1"/>
</dbReference>
<protein>
    <recommendedName>
        <fullName evidence="11">CTP synthase</fullName>
        <ecNumber evidence="11">6.3.4.2</ecNumber>
    </recommendedName>
    <alternativeName>
        <fullName evidence="11">Cytidine 5'-triphosphate synthase</fullName>
    </alternativeName>
    <alternativeName>
        <fullName evidence="11">Cytidine triphosphate synthetase</fullName>
        <shortName evidence="11">CTP synthetase</shortName>
        <shortName evidence="11">CTPS</shortName>
    </alternativeName>
    <alternativeName>
        <fullName evidence="11">UTP--ammonia ligase</fullName>
    </alternativeName>
</protein>
<keyword evidence="15" id="KW-1185">Reference proteome</keyword>
<dbReference type="SUPFAM" id="SSF52317">
    <property type="entry name" value="Class I glutamine amidotransferase-like"/>
    <property type="match status" value="1"/>
</dbReference>
<keyword evidence="9 11" id="KW-0665">Pyrimidine biosynthesis</keyword>
<evidence type="ECO:0000256" key="11">
    <source>
        <dbReference type="HAMAP-Rule" id="MF_01227"/>
    </source>
</evidence>
<organism evidence="14 15">
    <name type="scientific">Phaeocystidibacter luteus</name>
    <dbReference type="NCBI Taxonomy" id="911197"/>
    <lineage>
        <taxon>Bacteria</taxon>
        <taxon>Pseudomonadati</taxon>
        <taxon>Bacteroidota</taxon>
        <taxon>Flavobacteriia</taxon>
        <taxon>Flavobacteriales</taxon>
        <taxon>Phaeocystidibacteraceae</taxon>
        <taxon>Phaeocystidibacter</taxon>
    </lineage>
</organism>
<dbReference type="HAMAP" id="MF_01227">
    <property type="entry name" value="PyrG"/>
    <property type="match status" value="1"/>
</dbReference>
<dbReference type="PANTHER" id="PTHR11550:SF0">
    <property type="entry name" value="CTP SYNTHASE-RELATED"/>
    <property type="match status" value="1"/>
</dbReference>
<dbReference type="UniPathway" id="UPA00159">
    <property type="reaction ID" value="UER00277"/>
</dbReference>
<dbReference type="GO" id="GO:0044210">
    <property type="term" value="P:'de novo' CTP biosynthetic process"/>
    <property type="evidence" value="ECO:0007669"/>
    <property type="project" value="UniProtKB-UniRule"/>
</dbReference>
<feature type="binding site" evidence="11">
    <location>
        <begin position="191"/>
        <end position="196"/>
    </location>
    <ligand>
        <name>UTP</name>
        <dbReference type="ChEBI" id="CHEBI:46398"/>
    </ligand>
</feature>
<feature type="binding site" evidence="11">
    <location>
        <position position="227"/>
    </location>
    <ligand>
        <name>UTP</name>
        <dbReference type="ChEBI" id="CHEBI:46398"/>
    </ligand>
</feature>
<feature type="binding site" evidence="11">
    <location>
        <begin position="386"/>
        <end position="389"/>
    </location>
    <ligand>
        <name>L-glutamine</name>
        <dbReference type="ChEBI" id="CHEBI:58359"/>
    </ligand>
</feature>
<dbReference type="GO" id="GO:0005829">
    <property type="term" value="C:cytosol"/>
    <property type="evidence" value="ECO:0007669"/>
    <property type="project" value="TreeGrafter"/>
</dbReference>
<feature type="binding site" evidence="11">
    <location>
        <position position="358"/>
    </location>
    <ligand>
        <name>L-glutamine</name>
        <dbReference type="ChEBI" id="CHEBI:58359"/>
    </ligand>
</feature>
<feature type="binding site" evidence="11">
    <location>
        <position position="58"/>
    </location>
    <ligand>
        <name>L-glutamine</name>
        <dbReference type="ChEBI" id="CHEBI:58359"/>
    </ligand>
</feature>
<comment type="caution">
    <text evidence="14">The sequence shown here is derived from an EMBL/GenBank/DDBJ whole genome shotgun (WGS) entry which is preliminary data.</text>
</comment>
<evidence type="ECO:0000256" key="3">
    <source>
        <dbReference type="ARBA" id="ARBA00022598"/>
    </source>
</evidence>
<dbReference type="GO" id="GO:0097268">
    <property type="term" value="C:cytoophidium"/>
    <property type="evidence" value="ECO:0007669"/>
    <property type="project" value="UniProtKB-ARBA"/>
</dbReference>
<feature type="domain" description="Glutamine amidotransferase" evidence="12">
    <location>
        <begin position="306"/>
        <end position="530"/>
    </location>
</feature>
<dbReference type="InterPro" id="IPR033828">
    <property type="entry name" value="GATase1_CTP_Synthase"/>
</dbReference>
<feature type="active site" evidence="11">
    <location>
        <position position="513"/>
    </location>
</feature>
<evidence type="ECO:0000259" key="12">
    <source>
        <dbReference type="Pfam" id="PF00117"/>
    </source>
</evidence>
<dbReference type="CDD" id="cd03113">
    <property type="entry name" value="CTPS_N"/>
    <property type="match status" value="1"/>
</dbReference>
<proteinExistence type="inferred from homology"/>
<dbReference type="Gene3D" id="3.40.50.300">
    <property type="entry name" value="P-loop containing nucleotide triphosphate hydrolases"/>
    <property type="match status" value="1"/>
</dbReference>
<feature type="binding site" evidence="11">
    <location>
        <position position="409"/>
    </location>
    <ligand>
        <name>L-glutamine</name>
        <dbReference type="ChEBI" id="CHEBI:58359"/>
    </ligand>
</feature>
<dbReference type="InterPro" id="IPR017926">
    <property type="entry name" value="GATASE"/>
</dbReference>
<comment type="subunit">
    <text evidence="11">Homotetramer.</text>
</comment>
<dbReference type="OrthoDB" id="9801107at2"/>
<dbReference type="GO" id="GO:0005524">
    <property type="term" value="F:ATP binding"/>
    <property type="evidence" value="ECO:0007669"/>
    <property type="project" value="UniProtKB-KW"/>
</dbReference>
<dbReference type="PANTHER" id="PTHR11550">
    <property type="entry name" value="CTP SYNTHASE"/>
    <property type="match status" value="1"/>
</dbReference>
<comment type="pathway">
    <text evidence="1 11">Pyrimidine metabolism; CTP biosynthesis via de novo pathway; CTP from UDP: step 2/2.</text>
</comment>
<comment type="caution">
    <text evidence="11">Lacks conserved residue(s) required for the propagation of feature annotation.</text>
</comment>
<feature type="binding site" evidence="11">
    <location>
        <position position="17"/>
    </location>
    <ligand>
        <name>UTP</name>
        <dbReference type="ChEBI" id="CHEBI:46398"/>
    </ligand>
</feature>
<dbReference type="GO" id="GO:0003883">
    <property type="term" value="F:CTP synthase activity"/>
    <property type="evidence" value="ECO:0007669"/>
    <property type="project" value="UniProtKB-UniRule"/>
</dbReference>
<evidence type="ECO:0000256" key="8">
    <source>
        <dbReference type="ARBA" id="ARBA00022962"/>
    </source>
</evidence>
<name>A0A6N6RF31_9FLAO</name>
<feature type="binding site" evidence="11">
    <location>
        <begin position="191"/>
        <end position="196"/>
    </location>
    <ligand>
        <name>CTP</name>
        <dbReference type="ChEBI" id="CHEBI:37563"/>
        <note>allosteric inhibitor</note>
    </ligand>
</feature>
<dbReference type="NCBIfam" id="NF003792">
    <property type="entry name" value="PRK05380.1"/>
    <property type="match status" value="1"/>
</dbReference>
<dbReference type="GO" id="GO:0019856">
    <property type="term" value="P:pyrimidine nucleobase biosynthetic process"/>
    <property type="evidence" value="ECO:0007669"/>
    <property type="project" value="TreeGrafter"/>
</dbReference>
<evidence type="ECO:0000256" key="10">
    <source>
        <dbReference type="ARBA" id="ARBA00047781"/>
    </source>
</evidence>
<dbReference type="EC" id="6.3.4.2" evidence="11"/>
<dbReference type="GO" id="GO:0042802">
    <property type="term" value="F:identical protein binding"/>
    <property type="evidence" value="ECO:0007669"/>
    <property type="project" value="TreeGrafter"/>
</dbReference>
<dbReference type="SUPFAM" id="SSF52540">
    <property type="entry name" value="P-loop containing nucleoside triphosphate hydrolases"/>
    <property type="match status" value="1"/>
</dbReference>
<dbReference type="EMBL" id="WBVO01000007">
    <property type="protein sequence ID" value="KAB2809766.1"/>
    <property type="molecule type" value="Genomic_DNA"/>
</dbReference>
<reference evidence="14 15" key="1">
    <citation type="submission" date="2019-09" db="EMBL/GenBank/DDBJ databases">
        <title>Genomes of family Cryomorphaceae.</title>
        <authorList>
            <person name="Bowman J.P."/>
        </authorList>
    </citation>
    <scope>NUCLEOTIDE SEQUENCE [LARGE SCALE GENOMIC DNA]</scope>
    <source>
        <strain evidence="14 15">LMG 25704</strain>
    </source>
</reference>
<evidence type="ECO:0000256" key="2">
    <source>
        <dbReference type="ARBA" id="ARBA00007533"/>
    </source>
</evidence>
<comment type="function">
    <text evidence="11">Catalyzes the ATP-dependent amination of UTP to CTP with either L-glutamine or ammonia as the source of nitrogen. Regulates intracellular CTP levels through interactions with the four ribonucleotide triphosphates.</text>
</comment>
<evidence type="ECO:0000313" key="14">
    <source>
        <dbReference type="EMBL" id="KAB2809766.1"/>
    </source>
</evidence>
<dbReference type="InterPro" id="IPR027417">
    <property type="entry name" value="P-loop_NTPase"/>
</dbReference>
<dbReference type="Pfam" id="PF06418">
    <property type="entry name" value="CTP_synth_N"/>
    <property type="match status" value="1"/>
</dbReference>
<keyword evidence="8 11" id="KW-0315">Glutamine amidotransferase</keyword>
<dbReference type="CDD" id="cd01746">
    <property type="entry name" value="GATase1_CTP_Synthase"/>
    <property type="match status" value="1"/>
</dbReference>
<feature type="domain" description="CTP synthase N-terminal" evidence="13">
    <location>
        <begin position="7"/>
        <end position="270"/>
    </location>
</feature>
<feature type="binding site" evidence="11">
    <location>
        <begin position="18"/>
        <end position="23"/>
    </location>
    <ligand>
        <name>ATP</name>
        <dbReference type="ChEBI" id="CHEBI:30616"/>
    </ligand>
</feature>
<feature type="active site" evidence="11">
    <location>
        <position position="511"/>
    </location>
</feature>
<feature type="binding site" evidence="11">
    <location>
        <position position="17"/>
    </location>
    <ligand>
        <name>CTP</name>
        <dbReference type="ChEBI" id="CHEBI:37563"/>
        <note>allosteric inhibitor</note>
    </ligand>
</feature>
<dbReference type="AlphaFoldDB" id="A0A6N6RF31"/>
<comment type="activity regulation">
    <text evidence="11">Allosterically activated by GTP, when glutamine is the substrate; GTP has no effect on the reaction when ammonia is the substrate. The allosteric effector GTP functions by stabilizing the protein conformation that binds the tetrahedral intermediate(s) formed during glutamine hydrolysis. Inhibited by the product CTP, via allosteric rather than competitive inhibition.</text>
</comment>
<feature type="binding site" evidence="11">
    <location>
        <position position="227"/>
    </location>
    <ligand>
        <name>CTP</name>
        <dbReference type="ChEBI" id="CHEBI:37563"/>
        <note>allosteric inhibitor</note>
    </ligand>
</feature>
<accession>A0A6N6RF31</accession>
<sequence length="541" mass="60780">MGKSNTKYIFVTGGVTSSLGKGIISSSLATLLQSRGYSVTIQKLDPYINIDPGTLNPYEHGECFVTDDGAETDLDLGHYERFLNRPTSQANNVTTGRIYQSVIDKERRGDYLGKTVQVIPHITDEIKNRIKMLGNTGEFEIVITEIGGTVGDIEALPYIETVRQLRWELGSDCVVVHLTLVPMLGATGELKTKPTQHSVKMLQESGVQPDVLVCRTEHHIGDEIRRKLALFCNVTKDSVIESIDAETIYEVPVLMRKEKLDEVVLRKLELPTTGEPDLTRWKDFLYKLKYPKHEIEIGLIGKYVELKDSYKSIYEALIHAGANEETTVNVRWIHSEDLEPDNVARFMRDLDGILVAPGFGERGFEGKIEAVRYARENGIPFFGICFGMQASVIEYTRNVLGKSEANSTEVNSSTTDPVIDLMEEQKKINEMGGTMRLGAQACDLDEESKVYKIYKRKSISERHRHRYEFNNAYLEDLKAAGLRPSGINPETGLVEIVEIDSHPWFIGVQFHPEYKSTVANPHPLFVGFVNAAVKYAVNQQS</sequence>
<evidence type="ECO:0000256" key="4">
    <source>
        <dbReference type="ARBA" id="ARBA00022723"/>
    </source>
</evidence>
<dbReference type="InterPro" id="IPR029062">
    <property type="entry name" value="Class_I_gatase-like"/>
</dbReference>
<comment type="catalytic activity">
    <reaction evidence="10 11">
        <text>UTP + L-glutamine + ATP + H2O = CTP + L-glutamate + ADP + phosphate + 2 H(+)</text>
        <dbReference type="Rhea" id="RHEA:26426"/>
        <dbReference type="ChEBI" id="CHEBI:15377"/>
        <dbReference type="ChEBI" id="CHEBI:15378"/>
        <dbReference type="ChEBI" id="CHEBI:29985"/>
        <dbReference type="ChEBI" id="CHEBI:30616"/>
        <dbReference type="ChEBI" id="CHEBI:37563"/>
        <dbReference type="ChEBI" id="CHEBI:43474"/>
        <dbReference type="ChEBI" id="CHEBI:46398"/>
        <dbReference type="ChEBI" id="CHEBI:58359"/>
        <dbReference type="ChEBI" id="CHEBI:456216"/>
        <dbReference type="EC" id="6.3.4.2"/>
    </reaction>
</comment>
<feature type="binding site" evidence="11">
    <location>
        <position position="75"/>
    </location>
    <ligand>
        <name>ATP</name>
        <dbReference type="ChEBI" id="CHEBI:30616"/>
    </ligand>
</feature>
<feature type="region of interest" description="Amidoligase domain" evidence="11">
    <location>
        <begin position="1"/>
        <end position="270"/>
    </location>
</feature>
<keyword evidence="6 11" id="KW-0067">ATP-binding</keyword>
<dbReference type="Pfam" id="PF00117">
    <property type="entry name" value="GATase"/>
    <property type="match status" value="1"/>
</dbReference>
<comment type="miscellaneous">
    <text evidence="11">CTPSs have evolved a hybrid strategy for distinguishing between UTP and CTP. The overlapping regions of the product feedback inhibitory and substrate sites recognize a common feature in both compounds, the triphosphate moiety. To differentiate isosteric substrate and product pyrimidine rings, an additional pocket far from the expected kinase/ligase catalytic site, specifically recognizes the cytosine and ribose portions of the product inhibitor.</text>
</comment>
<gene>
    <name evidence="11" type="primary">pyrG</name>
    <name evidence="14" type="ORF">F8C67_09420</name>
</gene>
<keyword evidence="4 11" id="KW-0479">Metal-binding</keyword>
<keyword evidence="7 11" id="KW-0460">Magnesium</keyword>
<dbReference type="NCBIfam" id="TIGR00337">
    <property type="entry name" value="PyrG"/>
    <property type="match status" value="1"/>
</dbReference>
<comment type="similarity">
    <text evidence="2 11">Belongs to the CTP synthase family.</text>
</comment>
<feature type="binding site" evidence="11">
    <location>
        <position position="245"/>
    </location>
    <ligand>
        <name>ATP</name>
        <dbReference type="ChEBI" id="CHEBI:30616"/>
    </ligand>
</feature>
<dbReference type="GO" id="GO:0046872">
    <property type="term" value="F:metal ion binding"/>
    <property type="evidence" value="ECO:0007669"/>
    <property type="project" value="UniProtKB-KW"/>
</dbReference>
<comment type="catalytic activity">
    <reaction evidence="11">
        <text>UTP + NH4(+) + ATP = CTP + ADP + phosphate + 2 H(+)</text>
        <dbReference type="Rhea" id="RHEA:16597"/>
        <dbReference type="ChEBI" id="CHEBI:15378"/>
        <dbReference type="ChEBI" id="CHEBI:28938"/>
        <dbReference type="ChEBI" id="CHEBI:30616"/>
        <dbReference type="ChEBI" id="CHEBI:37563"/>
        <dbReference type="ChEBI" id="CHEBI:43474"/>
        <dbReference type="ChEBI" id="CHEBI:46398"/>
        <dbReference type="ChEBI" id="CHEBI:456216"/>
    </reaction>
</comment>
<dbReference type="InterPro" id="IPR017456">
    <property type="entry name" value="CTP_synthase_N"/>
</dbReference>
<dbReference type="Proteomes" id="UP000468650">
    <property type="component" value="Unassembled WGS sequence"/>
</dbReference>
<evidence type="ECO:0000256" key="9">
    <source>
        <dbReference type="ARBA" id="ARBA00022975"/>
    </source>
</evidence>
<dbReference type="PROSITE" id="PS51273">
    <property type="entry name" value="GATASE_TYPE_1"/>
    <property type="match status" value="1"/>
</dbReference>
<dbReference type="FunFam" id="3.40.50.300:FF:000009">
    <property type="entry name" value="CTP synthase"/>
    <property type="match status" value="1"/>
</dbReference>
<evidence type="ECO:0000256" key="5">
    <source>
        <dbReference type="ARBA" id="ARBA00022741"/>
    </source>
</evidence>
<feature type="active site" description="Nucleophile; for glutamine hydrolysis" evidence="11">
    <location>
        <position position="385"/>
    </location>
</feature>
<evidence type="ECO:0000256" key="6">
    <source>
        <dbReference type="ARBA" id="ARBA00022840"/>
    </source>
</evidence>
<feature type="binding site" evidence="11">
    <location>
        <begin position="152"/>
        <end position="154"/>
    </location>
    <ligand>
        <name>CTP</name>
        <dbReference type="ChEBI" id="CHEBI:37563"/>
        <note>allosteric inhibitor</note>
    </ligand>
</feature>
<dbReference type="RefSeq" id="WP_151667589.1">
    <property type="nucleotide sequence ID" value="NZ_WBVO01000007.1"/>
</dbReference>
<keyword evidence="3 11" id="KW-0436">Ligase</keyword>
<feature type="binding site" evidence="11">
    <location>
        <position position="466"/>
    </location>
    <ligand>
        <name>L-glutamine</name>
        <dbReference type="ChEBI" id="CHEBI:58359"/>
    </ligand>
</feature>
<evidence type="ECO:0000313" key="15">
    <source>
        <dbReference type="Proteomes" id="UP000468650"/>
    </source>
</evidence>
<keyword evidence="5 11" id="KW-0547">Nucleotide-binding</keyword>